<organism evidence="2 3">
    <name type="scientific">Paenibacillus amylolyticus</name>
    <dbReference type="NCBI Taxonomy" id="1451"/>
    <lineage>
        <taxon>Bacteria</taxon>
        <taxon>Bacillati</taxon>
        <taxon>Bacillota</taxon>
        <taxon>Bacilli</taxon>
        <taxon>Bacillales</taxon>
        <taxon>Paenibacillaceae</taxon>
        <taxon>Paenibacillus</taxon>
    </lineage>
</organism>
<comment type="caution">
    <text evidence="2">The sequence shown here is derived from an EMBL/GenBank/DDBJ whole genome shotgun (WGS) entry which is preliminary data.</text>
</comment>
<evidence type="ECO:0000259" key="1">
    <source>
        <dbReference type="PROSITE" id="PS51186"/>
    </source>
</evidence>
<dbReference type="EC" id="2.3.1.267" evidence="2"/>
<gene>
    <name evidence="2" type="ORF">J2W91_005509</name>
</gene>
<dbReference type="SUPFAM" id="SSF55729">
    <property type="entry name" value="Acyl-CoA N-acyltransferases (Nat)"/>
    <property type="match status" value="1"/>
</dbReference>
<dbReference type="Gene3D" id="3.40.630.30">
    <property type="match status" value="1"/>
</dbReference>
<accession>A0AAP5H602</accession>
<dbReference type="EMBL" id="JAVDTR010000021">
    <property type="protein sequence ID" value="MDR6726984.1"/>
    <property type="molecule type" value="Genomic_DNA"/>
</dbReference>
<dbReference type="PANTHER" id="PTHR43792">
    <property type="entry name" value="GNAT FAMILY, PUTATIVE (AFU_ORTHOLOGUE AFUA_3G00765)-RELATED-RELATED"/>
    <property type="match status" value="1"/>
</dbReference>
<reference evidence="2" key="1">
    <citation type="submission" date="2023-07" db="EMBL/GenBank/DDBJ databases">
        <title>Sorghum-associated microbial communities from plants grown in Nebraska, USA.</title>
        <authorList>
            <person name="Schachtman D."/>
        </authorList>
    </citation>
    <scope>NUCLEOTIDE SEQUENCE</scope>
    <source>
        <strain evidence="2">BE80</strain>
    </source>
</reference>
<keyword evidence="2" id="KW-0808">Transferase</keyword>
<protein>
    <submittedName>
        <fullName evidence="2">Ribosomal-protein-alanine N-acetyltransferase</fullName>
        <ecNumber evidence="2">2.3.1.267</ecNumber>
    </submittedName>
</protein>
<dbReference type="AlphaFoldDB" id="A0AAP5H602"/>
<name>A0AAP5H602_PAEAM</name>
<dbReference type="InterPro" id="IPR051531">
    <property type="entry name" value="N-acetyltransferase"/>
</dbReference>
<dbReference type="RefSeq" id="WP_310145598.1">
    <property type="nucleotide sequence ID" value="NZ_JAVDTR010000021.1"/>
</dbReference>
<dbReference type="GO" id="GO:0005737">
    <property type="term" value="C:cytoplasm"/>
    <property type="evidence" value="ECO:0007669"/>
    <property type="project" value="TreeGrafter"/>
</dbReference>
<dbReference type="InterPro" id="IPR016181">
    <property type="entry name" value="Acyl_CoA_acyltransferase"/>
</dbReference>
<dbReference type="Proteomes" id="UP001254832">
    <property type="component" value="Unassembled WGS sequence"/>
</dbReference>
<keyword evidence="2" id="KW-0012">Acyltransferase</keyword>
<dbReference type="PANTHER" id="PTHR43792:SF9">
    <property type="entry name" value="RIBOSOMAL-PROTEIN-ALANINE ACETYLTRANSFERASE"/>
    <property type="match status" value="1"/>
</dbReference>
<dbReference type="Pfam" id="PF13302">
    <property type="entry name" value="Acetyltransf_3"/>
    <property type="match status" value="1"/>
</dbReference>
<sequence>MKTIASYFDPFPILETERTRLRPITYSDLEDMYGYCSHPDVSRYTTWDKHKSKEDAKAFIDFVLSRYEADQLGPWGIEYKPTGKLIGSCNYLNCDSHTMKAEIGYVLSHEYWNKGIMTEVVNRIIEFGFTEVGLVRIQAMCMVNNAGSAKVMEKTGMKFEGVLRNYAKVKQELHDLNMYAITIEDYRSLRGD</sequence>
<evidence type="ECO:0000313" key="2">
    <source>
        <dbReference type="EMBL" id="MDR6726984.1"/>
    </source>
</evidence>
<evidence type="ECO:0000313" key="3">
    <source>
        <dbReference type="Proteomes" id="UP001254832"/>
    </source>
</evidence>
<proteinExistence type="predicted"/>
<dbReference type="GO" id="GO:0008999">
    <property type="term" value="F:protein-N-terminal-alanine acetyltransferase activity"/>
    <property type="evidence" value="ECO:0007669"/>
    <property type="project" value="UniProtKB-EC"/>
</dbReference>
<dbReference type="PROSITE" id="PS51186">
    <property type="entry name" value="GNAT"/>
    <property type="match status" value="1"/>
</dbReference>
<dbReference type="InterPro" id="IPR000182">
    <property type="entry name" value="GNAT_dom"/>
</dbReference>
<feature type="domain" description="N-acetyltransferase" evidence="1">
    <location>
        <begin position="19"/>
        <end position="184"/>
    </location>
</feature>